<feature type="transmembrane region" description="Helical" evidence="1">
    <location>
        <begin position="79"/>
        <end position="97"/>
    </location>
</feature>
<dbReference type="InterPro" id="IPR010266">
    <property type="entry name" value="NnrS"/>
</dbReference>
<gene>
    <name evidence="2" type="ORF">KO508_06785</name>
</gene>
<feature type="transmembrane region" description="Helical" evidence="1">
    <location>
        <begin position="291"/>
        <end position="315"/>
    </location>
</feature>
<protein>
    <submittedName>
        <fullName evidence="2">NnrS family protein</fullName>
    </submittedName>
</protein>
<feature type="transmembrane region" description="Helical" evidence="1">
    <location>
        <begin position="16"/>
        <end position="40"/>
    </location>
</feature>
<evidence type="ECO:0000313" key="3">
    <source>
        <dbReference type="Proteomes" id="UP000753376"/>
    </source>
</evidence>
<accession>A0ABS6A6B0</accession>
<feature type="transmembrane region" description="Helical" evidence="1">
    <location>
        <begin position="52"/>
        <end position="72"/>
    </location>
</feature>
<dbReference type="EMBL" id="JAHKPV010000006">
    <property type="protein sequence ID" value="MBU2873717.1"/>
    <property type="molecule type" value="Genomic_DNA"/>
</dbReference>
<dbReference type="Pfam" id="PF05940">
    <property type="entry name" value="NnrS"/>
    <property type="match status" value="1"/>
</dbReference>
<name>A0ABS6A6B0_9GAMM</name>
<sequence>MTLNNSNNKRKQKPQAFWLFFPAASLLAALAVPLSVWAVWSGSGWPAGLLGAGHGHELIFGFALALIAGYTLGPQTHTVIYPLFGLWLSARLSWTLFPHSLLAQLLGPSFALLMAWHVVPRFNAAKKWRNKMVGPLILLICLLAVVFWLSTTLAVARTFWLPGPFALMHSAIVGLLLLMTFIGGRLIAPAVAGTLEKKGIPLEARVQPRIESLLILALGCSIFFMVFPAANPLTGILLVLASGLIAVRTLRWKLWLCPERPDLLILALGYIWLAVGAFATGLALLRGQPLAPALHLITIGALGTLSSSVMLRLAWQRSHRKPPPAGEVLPIAALLAIAAFSRFLAGASPFSSPILLWLSASTWALAYLWVTARLLILAKHAKNRRK</sequence>
<feature type="transmembrane region" description="Helical" evidence="1">
    <location>
        <begin position="354"/>
        <end position="376"/>
    </location>
</feature>
<feature type="transmembrane region" description="Helical" evidence="1">
    <location>
        <begin position="327"/>
        <end position="348"/>
    </location>
</feature>
<feature type="transmembrane region" description="Helical" evidence="1">
    <location>
        <begin position="263"/>
        <end position="285"/>
    </location>
</feature>
<organism evidence="2 3">
    <name type="scientific">Marinobacter salexigens</name>
    <dbReference type="NCBI Taxonomy" id="1925763"/>
    <lineage>
        <taxon>Bacteria</taxon>
        <taxon>Pseudomonadati</taxon>
        <taxon>Pseudomonadota</taxon>
        <taxon>Gammaproteobacteria</taxon>
        <taxon>Pseudomonadales</taxon>
        <taxon>Marinobacteraceae</taxon>
        <taxon>Marinobacter</taxon>
    </lineage>
</organism>
<feature type="transmembrane region" description="Helical" evidence="1">
    <location>
        <begin position="166"/>
        <end position="188"/>
    </location>
</feature>
<keyword evidence="1" id="KW-1133">Transmembrane helix</keyword>
<dbReference type="Proteomes" id="UP000753376">
    <property type="component" value="Unassembled WGS sequence"/>
</dbReference>
<feature type="transmembrane region" description="Helical" evidence="1">
    <location>
        <begin position="136"/>
        <end position="160"/>
    </location>
</feature>
<evidence type="ECO:0000313" key="2">
    <source>
        <dbReference type="EMBL" id="MBU2873717.1"/>
    </source>
</evidence>
<keyword evidence="1" id="KW-0812">Transmembrane</keyword>
<feature type="transmembrane region" description="Helical" evidence="1">
    <location>
        <begin position="209"/>
        <end position="227"/>
    </location>
</feature>
<feature type="transmembrane region" description="Helical" evidence="1">
    <location>
        <begin position="233"/>
        <end position="251"/>
    </location>
</feature>
<comment type="caution">
    <text evidence="2">The sequence shown here is derived from an EMBL/GenBank/DDBJ whole genome shotgun (WGS) entry which is preliminary data.</text>
</comment>
<reference evidence="2 3" key="1">
    <citation type="submission" date="2021-05" db="EMBL/GenBank/DDBJ databases">
        <title>Draft genomes of bacteria isolated from model marine particles.</title>
        <authorList>
            <person name="Datta M.S."/>
            <person name="Schwartzman J.A."/>
            <person name="Enke T.N."/>
            <person name="Saavedra J."/>
            <person name="Cermak N."/>
            <person name="Cordero O.X."/>
        </authorList>
    </citation>
    <scope>NUCLEOTIDE SEQUENCE [LARGE SCALE GENOMIC DNA]</scope>
    <source>
        <strain evidence="2 3">D2M19</strain>
    </source>
</reference>
<proteinExistence type="predicted"/>
<keyword evidence="3" id="KW-1185">Reference proteome</keyword>
<keyword evidence="1" id="KW-0472">Membrane</keyword>
<feature type="transmembrane region" description="Helical" evidence="1">
    <location>
        <begin position="103"/>
        <end position="124"/>
    </location>
</feature>
<evidence type="ECO:0000256" key="1">
    <source>
        <dbReference type="SAM" id="Phobius"/>
    </source>
</evidence>